<gene>
    <name evidence="3" type="ORF">S06H3_31300</name>
</gene>
<dbReference type="CDD" id="cd00475">
    <property type="entry name" value="Cis_IPPS"/>
    <property type="match status" value="1"/>
</dbReference>
<dbReference type="InterPro" id="IPR001441">
    <property type="entry name" value="UPP_synth-like"/>
</dbReference>
<evidence type="ECO:0008006" key="4">
    <source>
        <dbReference type="Google" id="ProtNLM"/>
    </source>
</evidence>
<dbReference type="GO" id="GO:0000287">
    <property type="term" value="F:magnesium ion binding"/>
    <property type="evidence" value="ECO:0007669"/>
    <property type="project" value="TreeGrafter"/>
</dbReference>
<accession>X1N168</accession>
<dbReference type="PANTHER" id="PTHR10291:SF0">
    <property type="entry name" value="DEHYDRODOLICHYL DIPHOSPHATE SYNTHASE 2"/>
    <property type="match status" value="1"/>
</dbReference>
<dbReference type="InterPro" id="IPR036424">
    <property type="entry name" value="UPP_synth-like_sf"/>
</dbReference>
<dbReference type="GO" id="GO:0016094">
    <property type="term" value="P:polyprenol biosynthetic process"/>
    <property type="evidence" value="ECO:0007669"/>
    <property type="project" value="TreeGrafter"/>
</dbReference>
<dbReference type="HAMAP" id="MF_01139">
    <property type="entry name" value="ISPT"/>
    <property type="match status" value="1"/>
</dbReference>
<keyword evidence="2" id="KW-0808">Transferase</keyword>
<dbReference type="EMBL" id="BARV01018521">
    <property type="protein sequence ID" value="GAI20605.1"/>
    <property type="molecule type" value="Genomic_DNA"/>
</dbReference>
<dbReference type="PROSITE" id="PS01066">
    <property type="entry name" value="UPP_SYNTHASE"/>
    <property type="match status" value="1"/>
</dbReference>
<evidence type="ECO:0000313" key="3">
    <source>
        <dbReference type="EMBL" id="GAI20605.1"/>
    </source>
</evidence>
<reference evidence="3" key="1">
    <citation type="journal article" date="2014" name="Front. Microbiol.">
        <title>High frequency of phylogenetically diverse reductive dehalogenase-homologous genes in deep subseafloor sedimentary metagenomes.</title>
        <authorList>
            <person name="Kawai M."/>
            <person name="Futagami T."/>
            <person name="Toyoda A."/>
            <person name="Takaki Y."/>
            <person name="Nishi S."/>
            <person name="Hori S."/>
            <person name="Arai W."/>
            <person name="Tsubouchi T."/>
            <person name="Morono Y."/>
            <person name="Uchiyama I."/>
            <person name="Ito T."/>
            <person name="Fujiyama A."/>
            <person name="Inagaki F."/>
            <person name="Takami H."/>
        </authorList>
    </citation>
    <scope>NUCLEOTIDE SEQUENCE</scope>
    <source>
        <strain evidence="3">Expedition CK06-06</strain>
    </source>
</reference>
<dbReference type="GO" id="GO:0005829">
    <property type="term" value="C:cytosol"/>
    <property type="evidence" value="ECO:0007669"/>
    <property type="project" value="TreeGrafter"/>
</dbReference>
<dbReference type="NCBIfam" id="NF011405">
    <property type="entry name" value="PRK14830.1"/>
    <property type="match status" value="1"/>
</dbReference>
<dbReference type="Gene3D" id="3.40.1180.10">
    <property type="entry name" value="Decaprenyl diphosphate synthase-like"/>
    <property type="match status" value="1"/>
</dbReference>
<dbReference type="FunFam" id="3.40.1180.10:FF:000001">
    <property type="entry name" value="(2E,6E)-farnesyl-diphosphate-specific ditrans,polycis-undecaprenyl-diphosphate synthase"/>
    <property type="match status" value="1"/>
</dbReference>
<dbReference type="InterPro" id="IPR018520">
    <property type="entry name" value="UPP_synth-like_CS"/>
</dbReference>
<evidence type="ECO:0000256" key="1">
    <source>
        <dbReference type="ARBA" id="ARBA00001946"/>
    </source>
</evidence>
<dbReference type="AlphaFoldDB" id="X1N168"/>
<dbReference type="GO" id="GO:0008834">
    <property type="term" value="F:ditrans,polycis-undecaprenyl-diphosphate synthase [(2E,6E)-farnesyl-diphosphate specific] activity"/>
    <property type="evidence" value="ECO:0007669"/>
    <property type="project" value="TreeGrafter"/>
</dbReference>
<name>X1N168_9ZZZZ</name>
<dbReference type="Pfam" id="PF01255">
    <property type="entry name" value="Prenyltransf"/>
    <property type="match status" value="1"/>
</dbReference>
<dbReference type="NCBIfam" id="TIGR00055">
    <property type="entry name" value="uppS"/>
    <property type="match status" value="1"/>
</dbReference>
<comment type="caution">
    <text evidence="3">The sequence shown here is derived from an EMBL/GenBank/DDBJ whole genome shotgun (WGS) entry which is preliminary data.</text>
</comment>
<dbReference type="SUPFAM" id="SSF64005">
    <property type="entry name" value="Undecaprenyl diphosphate synthase"/>
    <property type="match status" value="1"/>
</dbReference>
<dbReference type="PANTHER" id="PTHR10291">
    <property type="entry name" value="DEHYDRODOLICHYL DIPHOSPHATE SYNTHASE FAMILY MEMBER"/>
    <property type="match status" value="1"/>
</dbReference>
<sequence>MSTSLPQHIAIIMDGNGRWAKKRLLSRIMGHRAGVESVREIVSCCASKQITALTIFAFSSENWQRPSSEVKGLMELFMKSLDREVASLHKNNVKMDFIGDLSAFSSALQQRMAEAKQTTKNNTGLYFTIAVNYGGCWDITQATKIIASKVAAGELTPEDINQAEISKHLCCAALPPPDLFIRTSGECRISNFFLWQLAYTELYFTPTPWPEFRREALDAALEDYAKRQRRYGKLSEQLDDSTQNDLL</sequence>
<evidence type="ECO:0000256" key="2">
    <source>
        <dbReference type="ARBA" id="ARBA00022679"/>
    </source>
</evidence>
<comment type="cofactor">
    <cofactor evidence="1">
        <name>Mg(2+)</name>
        <dbReference type="ChEBI" id="CHEBI:18420"/>
    </cofactor>
</comment>
<organism evidence="3">
    <name type="scientific">marine sediment metagenome</name>
    <dbReference type="NCBI Taxonomy" id="412755"/>
    <lineage>
        <taxon>unclassified sequences</taxon>
        <taxon>metagenomes</taxon>
        <taxon>ecological metagenomes</taxon>
    </lineage>
</organism>
<protein>
    <recommendedName>
        <fullName evidence="4">Undecaprenyl diphosphate synthase</fullName>
    </recommendedName>
</protein>
<proteinExistence type="inferred from homology"/>